<dbReference type="EMBL" id="KN837104">
    <property type="protein sequence ID" value="KIJ47062.1"/>
    <property type="molecule type" value="Genomic_DNA"/>
</dbReference>
<dbReference type="PANTHER" id="PTHR37544:SF3">
    <property type="entry name" value="SPRAY"/>
    <property type="match status" value="1"/>
</dbReference>
<feature type="transmembrane region" description="Helical" evidence="1">
    <location>
        <begin position="45"/>
        <end position="65"/>
    </location>
</feature>
<reference evidence="2 3" key="1">
    <citation type="submission" date="2014-06" db="EMBL/GenBank/DDBJ databases">
        <title>Evolutionary Origins and Diversification of the Mycorrhizal Mutualists.</title>
        <authorList>
            <consortium name="DOE Joint Genome Institute"/>
            <consortium name="Mycorrhizal Genomics Consortium"/>
            <person name="Kohler A."/>
            <person name="Kuo A."/>
            <person name="Nagy L.G."/>
            <person name="Floudas D."/>
            <person name="Copeland A."/>
            <person name="Barry K.W."/>
            <person name="Cichocki N."/>
            <person name="Veneault-Fourrey C."/>
            <person name="LaButti K."/>
            <person name="Lindquist E.A."/>
            <person name="Lipzen A."/>
            <person name="Lundell T."/>
            <person name="Morin E."/>
            <person name="Murat C."/>
            <person name="Riley R."/>
            <person name="Ohm R."/>
            <person name="Sun H."/>
            <person name="Tunlid A."/>
            <person name="Henrissat B."/>
            <person name="Grigoriev I.V."/>
            <person name="Hibbett D.S."/>
            <person name="Martin F."/>
        </authorList>
    </citation>
    <scope>NUCLEOTIDE SEQUENCE [LARGE SCALE GENOMIC DNA]</scope>
    <source>
        <strain evidence="2 3">SS14</strain>
    </source>
</reference>
<proteinExistence type="predicted"/>
<dbReference type="HOGENOM" id="CLU_021534_0_0_1"/>
<feature type="transmembrane region" description="Helical" evidence="1">
    <location>
        <begin position="152"/>
        <end position="175"/>
    </location>
</feature>
<accession>A0A0C9W4B2</accession>
<evidence type="ECO:0000313" key="3">
    <source>
        <dbReference type="Proteomes" id="UP000054279"/>
    </source>
</evidence>
<feature type="transmembrane region" description="Helical" evidence="1">
    <location>
        <begin position="85"/>
        <end position="105"/>
    </location>
</feature>
<dbReference type="PANTHER" id="PTHR37544">
    <property type="entry name" value="SPRAY-RELATED"/>
    <property type="match status" value="1"/>
</dbReference>
<dbReference type="Proteomes" id="UP000054279">
    <property type="component" value="Unassembled WGS sequence"/>
</dbReference>
<evidence type="ECO:0000313" key="2">
    <source>
        <dbReference type="EMBL" id="KIJ47062.1"/>
    </source>
</evidence>
<name>A0A0C9W4B2_SPHS4</name>
<keyword evidence="1" id="KW-0472">Membrane</keyword>
<evidence type="ECO:0000256" key="1">
    <source>
        <dbReference type="SAM" id="Phobius"/>
    </source>
</evidence>
<feature type="transmembrane region" description="Helical" evidence="1">
    <location>
        <begin position="475"/>
        <end position="499"/>
    </location>
</feature>
<organism evidence="2 3">
    <name type="scientific">Sphaerobolus stellatus (strain SS14)</name>
    <dbReference type="NCBI Taxonomy" id="990650"/>
    <lineage>
        <taxon>Eukaryota</taxon>
        <taxon>Fungi</taxon>
        <taxon>Dikarya</taxon>
        <taxon>Basidiomycota</taxon>
        <taxon>Agaricomycotina</taxon>
        <taxon>Agaricomycetes</taxon>
        <taxon>Phallomycetidae</taxon>
        <taxon>Geastrales</taxon>
        <taxon>Sphaerobolaceae</taxon>
        <taxon>Sphaerobolus</taxon>
    </lineage>
</organism>
<keyword evidence="3" id="KW-1185">Reference proteome</keyword>
<dbReference type="Pfam" id="PF11915">
    <property type="entry name" value="DUF3433"/>
    <property type="match status" value="1"/>
</dbReference>
<sequence>MNNSQEFEGKSSIPNSSSIQADLQRQLPGLPSPHKPWRPVTQRKWFIVMYITSMTLVGISMEIALWGCHHTNGHNILRFNFPFDFPSHTLPPVTIAMVLVSMWAWTDMDFKRMQPFIELAYGNAPASRSLLLNYSTKHPVVASLKALRSTHYLIALSSGMVVIGLAFQPLAAALFTVRDTYWAGPPINIQVRDVPGAKTYSLLVFASAASFVDAKVKFNATQPTFVNGIWSVSRVDAPLHESDNGTLFTEAGAVRSMANCQIADNVVITGEAPNLSMSGTSGSDCIYSALSSSLKFEVGVDAANCNATSNPPPSTFQPAVFWAFNVPSDGQQPIGSMVFCRPQVDHFNVTTVLSLVSGALLDAFPISEAHNLSTLVNNTNDPFSALPFNGVGFINDTDQLDTNQMVAIRTTLSSAVLQSAQGSSGGLAGSIKDHSIVNITQDLYSLYLSLIAKDLYFVPSNVTVLATTKAIFPRLFLVDIVVHFLSTVAILFSVLAVFIHRRHYAIRDDIVLPLEPGTLASAIAFTTNSDVNHLLNANVDEAKIKEILKDKRFALDRASGRVIVVGQT</sequence>
<protein>
    <submittedName>
        <fullName evidence="2">Unplaced genomic scaffold SPHSTscaffold_29, whole genome shotgun sequence</fullName>
    </submittedName>
</protein>
<dbReference type="OrthoDB" id="3248909at2759"/>
<keyword evidence="1" id="KW-0812">Transmembrane</keyword>
<dbReference type="InterPro" id="IPR021840">
    <property type="entry name" value="DUF3433"/>
</dbReference>
<gene>
    <name evidence="2" type="ORF">M422DRAFT_249378</name>
</gene>
<keyword evidence="1" id="KW-1133">Transmembrane helix</keyword>
<dbReference type="AlphaFoldDB" id="A0A0C9W4B2"/>